<keyword evidence="1 2" id="KW-0436">Ligase</keyword>
<accession>A0ABT5DJ90</accession>
<sequence length="542" mass="58625">MASSFSASWMRGDPRALEFLPDRFRHRAARAEAVTAAASRTVAPALHAALVARHARLAPSPARERNLELLARPGTTAVVTGQQVGLFLGPLFTVYKAASAIVAARALSEETGRPCVPVFWLQTEDHDLPEINHSFVPRASGEALRVALDMPGAATSRTPVAHCALGESIPHALAMLHAELGSQPHAGEHLELLERAYRPEATMADAFAEVLSTLFADEGLVFLDPSDPRLAPLAAPLHRRSLEEASAIAHGLAERGDALSSAGFSEQVHIRPGAPLSFFSPNGPEGARYRLEPASPPGTWHLVGHPEDASVTTAELLSWLEREPLRFTTSALLRPLLQDTWLPTAAYVGGPGEIAYFAQLAPLYAHMALPMPLIVPRARFRVIDDRVRRLLDTLGLSPEDAAAPRDEVLARLAAQKTGEGFEPPEAIEARLVSAFASELARLSERTAAFEPGFARALSRTDKTVRGGISRLVARYGRAIAQRDQVTLERVERLRAHLFPAGAPQERTHGLPYYACRFGSRAFTQLVLDACAPFSGDLKDLKP</sequence>
<proteinExistence type="inferred from homology"/>
<dbReference type="Pfam" id="PF24850">
    <property type="entry name" value="CC_BshC"/>
    <property type="match status" value="1"/>
</dbReference>
<organism evidence="5 6">
    <name type="scientific">Stigmatella ashevillensis</name>
    <dbReference type="NCBI Taxonomy" id="2995309"/>
    <lineage>
        <taxon>Bacteria</taxon>
        <taxon>Pseudomonadati</taxon>
        <taxon>Myxococcota</taxon>
        <taxon>Myxococcia</taxon>
        <taxon>Myxococcales</taxon>
        <taxon>Cystobacterineae</taxon>
        <taxon>Archangiaceae</taxon>
        <taxon>Stigmatella</taxon>
    </lineage>
</organism>
<feature type="domain" description="Bacillithiol biosynthesis BshC C-terminal coiled-coil" evidence="4">
    <location>
        <begin position="382"/>
        <end position="526"/>
    </location>
</feature>
<dbReference type="Pfam" id="PF10079">
    <property type="entry name" value="Rossmann-like_BshC"/>
    <property type="match status" value="1"/>
</dbReference>
<evidence type="ECO:0000259" key="4">
    <source>
        <dbReference type="Pfam" id="PF24850"/>
    </source>
</evidence>
<dbReference type="Proteomes" id="UP001221838">
    <property type="component" value="Unassembled WGS sequence"/>
</dbReference>
<evidence type="ECO:0000256" key="2">
    <source>
        <dbReference type="HAMAP-Rule" id="MF_01867"/>
    </source>
</evidence>
<dbReference type="InterPro" id="IPR055398">
    <property type="entry name" value="Rossmann-like_BshC"/>
</dbReference>
<feature type="domain" description="Bacillithiol biosynthesis BshC N-terminal Rossmann-like" evidence="3">
    <location>
        <begin position="8"/>
        <end position="377"/>
    </location>
</feature>
<dbReference type="InterPro" id="IPR055399">
    <property type="entry name" value="CC_BshC"/>
</dbReference>
<evidence type="ECO:0000259" key="3">
    <source>
        <dbReference type="Pfam" id="PF10079"/>
    </source>
</evidence>
<dbReference type="NCBIfam" id="TIGR03998">
    <property type="entry name" value="thiol_BshC"/>
    <property type="match status" value="1"/>
</dbReference>
<dbReference type="InterPro" id="IPR011199">
    <property type="entry name" value="Bacillithiol_biosynth_BshC"/>
</dbReference>
<comment type="caution">
    <text evidence="5">The sequence shown here is derived from an EMBL/GenBank/DDBJ whole genome shotgun (WGS) entry which is preliminary data.</text>
</comment>
<reference evidence="5 6" key="1">
    <citation type="submission" date="2022-11" db="EMBL/GenBank/DDBJ databases">
        <title>Minimal conservation of predation-associated metabolite biosynthetic gene clusters underscores biosynthetic potential of Myxococcota including descriptions for ten novel species: Archangium lansinium sp. nov., Myxococcus landrumus sp. nov., Nannocystis bai.</title>
        <authorList>
            <person name="Ahearne A."/>
            <person name="Stevens C."/>
            <person name="Dowd S."/>
        </authorList>
    </citation>
    <scope>NUCLEOTIDE SEQUENCE [LARGE SCALE GENOMIC DNA]</scope>
    <source>
        <strain evidence="5 6">NCWAL01</strain>
    </source>
</reference>
<evidence type="ECO:0000313" key="5">
    <source>
        <dbReference type="EMBL" id="MDC0713693.1"/>
    </source>
</evidence>
<name>A0ABT5DJ90_9BACT</name>
<dbReference type="RefSeq" id="WP_272144065.1">
    <property type="nucleotide sequence ID" value="NZ_JAQNDM010000002.1"/>
</dbReference>
<comment type="similarity">
    <text evidence="2">Belongs to the BshC family.</text>
</comment>
<keyword evidence="6" id="KW-1185">Reference proteome</keyword>
<evidence type="ECO:0000313" key="6">
    <source>
        <dbReference type="Proteomes" id="UP001221838"/>
    </source>
</evidence>
<dbReference type="PIRSF" id="PIRSF012535">
    <property type="entry name" value="UCP012535"/>
    <property type="match status" value="1"/>
</dbReference>
<evidence type="ECO:0000256" key="1">
    <source>
        <dbReference type="ARBA" id="ARBA00022598"/>
    </source>
</evidence>
<protein>
    <recommendedName>
        <fullName evidence="2">Putative cysteine ligase BshC</fullName>
        <ecNumber evidence="2">6.-.-.-</ecNumber>
    </recommendedName>
</protein>
<dbReference type="EC" id="6.-.-.-" evidence="2"/>
<dbReference type="EMBL" id="JAQNDM010000002">
    <property type="protein sequence ID" value="MDC0713693.1"/>
    <property type="molecule type" value="Genomic_DNA"/>
</dbReference>
<dbReference type="HAMAP" id="MF_01867">
    <property type="entry name" value="BshC"/>
    <property type="match status" value="1"/>
</dbReference>
<gene>
    <name evidence="2 5" type="primary">bshC</name>
    <name evidence="5" type="ORF">POL68_34825</name>
</gene>